<protein>
    <submittedName>
        <fullName evidence="1">Uncharacterized protein</fullName>
    </submittedName>
</protein>
<proteinExistence type="predicted"/>
<dbReference type="AlphaFoldDB" id="A0A1D1W3R3"/>
<name>A0A1D1W3R3_RAMVA</name>
<sequence length="79" mass="9140">MPMPYFRHVLNPVPYPAQSRMFVEVVTRPMRRKGPNRRTVLPFRSTVLPFRSTVLPGGRNLLIQPPDHELNCWTTVGIV</sequence>
<comment type="caution">
    <text evidence="1">The sequence shown here is derived from an EMBL/GenBank/DDBJ whole genome shotgun (WGS) entry which is preliminary data.</text>
</comment>
<keyword evidence="2" id="KW-1185">Reference proteome</keyword>
<dbReference type="EMBL" id="BDGG01000013">
    <property type="protein sequence ID" value="GAV06034.1"/>
    <property type="molecule type" value="Genomic_DNA"/>
</dbReference>
<reference evidence="1 2" key="1">
    <citation type="journal article" date="2016" name="Nat. Commun.">
        <title>Extremotolerant tardigrade genome and improved radiotolerance of human cultured cells by tardigrade-unique protein.</title>
        <authorList>
            <person name="Hashimoto T."/>
            <person name="Horikawa D.D."/>
            <person name="Saito Y."/>
            <person name="Kuwahara H."/>
            <person name="Kozuka-Hata H."/>
            <person name="Shin-I T."/>
            <person name="Minakuchi Y."/>
            <person name="Ohishi K."/>
            <person name="Motoyama A."/>
            <person name="Aizu T."/>
            <person name="Enomoto A."/>
            <person name="Kondo K."/>
            <person name="Tanaka S."/>
            <person name="Hara Y."/>
            <person name="Koshikawa S."/>
            <person name="Sagara H."/>
            <person name="Miura T."/>
            <person name="Yokobori S."/>
            <person name="Miyagawa K."/>
            <person name="Suzuki Y."/>
            <person name="Kubo T."/>
            <person name="Oyama M."/>
            <person name="Kohara Y."/>
            <person name="Fujiyama A."/>
            <person name="Arakawa K."/>
            <person name="Katayama T."/>
            <person name="Toyoda A."/>
            <person name="Kunieda T."/>
        </authorList>
    </citation>
    <scope>NUCLEOTIDE SEQUENCE [LARGE SCALE GENOMIC DNA]</scope>
    <source>
        <strain evidence="1 2">YOKOZUNA-1</strain>
    </source>
</reference>
<organism evidence="1 2">
    <name type="scientific">Ramazzottius varieornatus</name>
    <name type="common">Water bear</name>
    <name type="synonym">Tardigrade</name>
    <dbReference type="NCBI Taxonomy" id="947166"/>
    <lineage>
        <taxon>Eukaryota</taxon>
        <taxon>Metazoa</taxon>
        <taxon>Ecdysozoa</taxon>
        <taxon>Tardigrada</taxon>
        <taxon>Eutardigrada</taxon>
        <taxon>Parachela</taxon>
        <taxon>Hypsibioidea</taxon>
        <taxon>Ramazzottiidae</taxon>
        <taxon>Ramazzottius</taxon>
    </lineage>
</organism>
<dbReference type="Proteomes" id="UP000186922">
    <property type="component" value="Unassembled WGS sequence"/>
</dbReference>
<accession>A0A1D1W3R3</accession>
<gene>
    <name evidence="1" type="primary">RvY_16073-1</name>
    <name evidence="1" type="synonym">RvY_16073.1</name>
    <name evidence="1" type="ORF">RvY_16073</name>
</gene>
<evidence type="ECO:0000313" key="1">
    <source>
        <dbReference type="EMBL" id="GAV06034.1"/>
    </source>
</evidence>
<evidence type="ECO:0000313" key="2">
    <source>
        <dbReference type="Proteomes" id="UP000186922"/>
    </source>
</evidence>